<dbReference type="NCBIfam" id="TIGR01032">
    <property type="entry name" value="rplT_bact"/>
    <property type="match status" value="1"/>
</dbReference>
<evidence type="ECO:0000256" key="5">
    <source>
        <dbReference type="HAMAP-Rule" id="MF_00382"/>
    </source>
</evidence>
<dbReference type="GO" id="GO:0003735">
    <property type="term" value="F:structural constituent of ribosome"/>
    <property type="evidence" value="ECO:0007669"/>
    <property type="project" value="InterPro"/>
</dbReference>
<comment type="caution">
    <text evidence="7">The sequence shown here is derived from an EMBL/GenBank/DDBJ whole genome shotgun (WGS) entry which is preliminary data.</text>
</comment>
<keyword evidence="5 6" id="KW-0699">rRNA-binding</keyword>
<dbReference type="AlphaFoldDB" id="A0A2H0W2J3"/>
<evidence type="ECO:0000256" key="3">
    <source>
        <dbReference type="ARBA" id="ARBA00023274"/>
    </source>
</evidence>
<reference evidence="8" key="1">
    <citation type="submission" date="2017-09" db="EMBL/GenBank/DDBJ databases">
        <title>Depth-based differentiation of microbial function through sediment-hosted aquifers and enrichment of novel symbionts in the deep terrestrial subsurface.</title>
        <authorList>
            <person name="Probst A.J."/>
            <person name="Ladd B."/>
            <person name="Jarett J.K."/>
            <person name="Geller-Mcgrath D.E."/>
            <person name="Sieber C.M.K."/>
            <person name="Emerson J.B."/>
            <person name="Anantharaman K."/>
            <person name="Thomas B.C."/>
            <person name="Malmstrom R."/>
            <person name="Stieglmeier M."/>
            <person name="Klingl A."/>
            <person name="Woyke T."/>
            <person name="Ryan C.M."/>
            <person name="Banfield J.F."/>
        </authorList>
    </citation>
    <scope>NUCLEOTIDE SEQUENCE [LARGE SCALE GENOMIC DNA]</scope>
</reference>
<organism evidence="7 8">
    <name type="scientific">Candidatus Buchananbacteria bacterium CG10_big_fil_rev_8_21_14_0_10_42_9</name>
    <dbReference type="NCBI Taxonomy" id="1974526"/>
    <lineage>
        <taxon>Bacteria</taxon>
        <taxon>Candidatus Buchananiibacteriota</taxon>
    </lineage>
</organism>
<dbReference type="PRINTS" id="PR00062">
    <property type="entry name" value="RIBOSOMALL20"/>
</dbReference>
<keyword evidence="5 6" id="KW-0694">RNA-binding</keyword>
<gene>
    <name evidence="5" type="primary">rplT</name>
    <name evidence="7" type="ORF">COT81_00455</name>
</gene>
<dbReference type="GO" id="GO:1990904">
    <property type="term" value="C:ribonucleoprotein complex"/>
    <property type="evidence" value="ECO:0007669"/>
    <property type="project" value="UniProtKB-KW"/>
</dbReference>
<protein>
    <recommendedName>
        <fullName evidence="4 5">Large ribosomal subunit protein bL20</fullName>
    </recommendedName>
</protein>
<dbReference type="Proteomes" id="UP000230935">
    <property type="component" value="Unassembled WGS sequence"/>
</dbReference>
<dbReference type="GO" id="GO:0019843">
    <property type="term" value="F:rRNA binding"/>
    <property type="evidence" value="ECO:0007669"/>
    <property type="project" value="UniProtKB-UniRule"/>
</dbReference>
<dbReference type="HAMAP" id="MF_00382">
    <property type="entry name" value="Ribosomal_bL20"/>
    <property type="match status" value="1"/>
</dbReference>
<dbReference type="GO" id="GO:0000027">
    <property type="term" value="P:ribosomal large subunit assembly"/>
    <property type="evidence" value="ECO:0007669"/>
    <property type="project" value="UniProtKB-UniRule"/>
</dbReference>
<dbReference type="FunFam" id="1.10.1900.20:FF:000001">
    <property type="entry name" value="50S ribosomal protein L20"/>
    <property type="match status" value="1"/>
</dbReference>
<dbReference type="GO" id="GO:0006412">
    <property type="term" value="P:translation"/>
    <property type="evidence" value="ECO:0007669"/>
    <property type="project" value="InterPro"/>
</dbReference>
<dbReference type="InterPro" id="IPR035566">
    <property type="entry name" value="Ribosomal_protein_bL20_C"/>
</dbReference>
<evidence type="ECO:0000313" key="7">
    <source>
        <dbReference type="EMBL" id="PIS05556.1"/>
    </source>
</evidence>
<dbReference type="EMBL" id="PEZZ01000003">
    <property type="protein sequence ID" value="PIS05556.1"/>
    <property type="molecule type" value="Genomic_DNA"/>
</dbReference>
<dbReference type="PANTHER" id="PTHR10986">
    <property type="entry name" value="39S RIBOSOMAL PROTEIN L20"/>
    <property type="match status" value="1"/>
</dbReference>
<accession>A0A2H0W2J3</accession>
<comment type="similarity">
    <text evidence="1 5 6">Belongs to the bacterial ribosomal protein bL20 family.</text>
</comment>
<evidence type="ECO:0000256" key="4">
    <source>
        <dbReference type="ARBA" id="ARBA00035172"/>
    </source>
</evidence>
<dbReference type="InterPro" id="IPR005813">
    <property type="entry name" value="Ribosomal_bL20"/>
</dbReference>
<sequence length="115" mass="13500">MPRVKRGPSHLKKRKRLLKKAKGYKWGRKSSIRLAKTAVTKAGARAHFDRRKKKGVNRRLWQVRLNAAVREHGLSYSKFINLLKKNKIELDRKVLSEIAQKYPKVFQAIVEQLKK</sequence>
<keyword evidence="3 5" id="KW-0687">Ribonucleoprotein</keyword>
<evidence type="ECO:0000256" key="6">
    <source>
        <dbReference type="RuleBase" id="RU000560"/>
    </source>
</evidence>
<dbReference type="SUPFAM" id="SSF74731">
    <property type="entry name" value="Ribosomal protein L20"/>
    <property type="match status" value="1"/>
</dbReference>
<dbReference type="Gene3D" id="1.10.1900.20">
    <property type="entry name" value="Ribosomal protein L20"/>
    <property type="match status" value="1"/>
</dbReference>
<name>A0A2H0W2J3_9BACT</name>
<proteinExistence type="inferred from homology"/>
<dbReference type="CDD" id="cd07026">
    <property type="entry name" value="Ribosomal_L20"/>
    <property type="match status" value="1"/>
</dbReference>
<comment type="function">
    <text evidence="5 6">Binds directly to 23S ribosomal RNA and is necessary for the in vitro assembly process of the 50S ribosomal subunit. It is not involved in the protein synthesizing functions of that subunit.</text>
</comment>
<evidence type="ECO:0000256" key="2">
    <source>
        <dbReference type="ARBA" id="ARBA00022980"/>
    </source>
</evidence>
<dbReference type="GO" id="GO:0005840">
    <property type="term" value="C:ribosome"/>
    <property type="evidence" value="ECO:0007669"/>
    <property type="project" value="UniProtKB-KW"/>
</dbReference>
<dbReference type="Gene3D" id="6.10.160.10">
    <property type="match status" value="1"/>
</dbReference>
<evidence type="ECO:0000256" key="1">
    <source>
        <dbReference type="ARBA" id="ARBA00007698"/>
    </source>
</evidence>
<dbReference type="Pfam" id="PF00453">
    <property type="entry name" value="Ribosomal_L20"/>
    <property type="match status" value="1"/>
</dbReference>
<evidence type="ECO:0000313" key="8">
    <source>
        <dbReference type="Proteomes" id="UP000230935"/>
    </source>
</evidence>
<keyword evidence="2 5" id="KW-0689">Ribosomal protein</keyword>